<protein>
    <submittedName>
        <fullName evidence="3">Trehalose phosphatase/synthase 11</fullName>
    </submittedName>
</protein>
<dbReference type="InterPro" id="IPR023214">
    <property type="entry name" value="HAD_sf"/>
</dbReference>
<dbReference type="InterPro" id="IPR003337">
    <property type="entry name" value="Trehalose_PPase"/>
</dbReference>
<name>A0A2U1NJX2_ARTAN</name>
<dbReference type="PANTHER" id="PTHR10788">
    <property type="entry name" value="TREHALOSE-6-PHOSPHATE SYNTHASE"/>
    <property type="match status" value="1"/>
</dbReference>
<dbReference type="EMBL" id="PKPP01002672">
    <property type="protein sequence ID" value="PWA73809.1"/>
    <property type="molecule type" value="Genomic_DNA"/>
</dbReference>
<dbReference type="PANTHER" id="PTHR10788:SF129">
    <property type="entry name" value="ALPHA,ALPHA-TREHALOSE-PHOSPHATE SYNTHASE (UDP-FORMING)"/>
    <property type="match status" value="1"/>
</dbReference>
<organism evidence="3 4">
    <name type="scientific">Artemisia annua</name>
    <name type="common">Sweet wormwood</name>
    <dbReference type="NCBI Taxonomy" id="35608"/>
    <lineage>
        <taxon>Eukaryota</taxon>
        <taxon>Viridiplantae</taxon>
        <taxon>Streptophyta</taxon>
        <taxon>Embryophyta</taxon>
        <taxon>Tracheophyta</taxon>
        <taxon>Spermatophyta</taxon>
        <taxon>Magnoliopsida</taxon>
        <taxon>eudicotyledons</taxon>
        <taxon>Gunneridae</taxon>
        <taxon>Pentapetalae</taxon>
        <taxon>asterids</taxon>
        <taxon>campanulids</taxon>
        <taxon>Asterales</taxon>
        <taxon>Asteraceae</taxon>
        <taxon>Asteroideae</taxon>
        <taxon>Anthemideae</taxon>
        <taxon>Artemisiinae</taxon>
        <taxon>Artemisia</taxon>
    </lineage>
</organism>
<dbReference type="FunFam" id="3.40.50.1000:FF:000052">
    <property type="entry name" value="Alpha,alpha-trehalose-phosphate synthase [UDP-forming] 6"/>
    <property type="match status" value="1"/>
</dbReference>
<comment type="caution">
    <text evidence="3">The sequence shown here is derived from an EMBL/GenBank/DDBJ whole genome shotgun (WGS) entry which is preliminary data.</text>
</comment>
<dbReference type="Proteomes" id="UP000245207">
    <property type="component" value="Unassembled WGS sequence"/>
</dbReference>
<evidence type="ECO:0000313" key="4">
    <source>
        <dbReference type="Proteomes" id="UP000245207"/>
    </source>
</evidence>
<dbReference type="Pfam" id="PF02358">
    <property type="entry name" value="Trehalose_PPase"/>
    <property type="match status" value="1"/>
</dbReference>
<reference evidence="3 4" key="1">
    <citation type="journal article" date="2018" name="Mol. Plant">
        <title>The genome of Artemisia annua provides insight into the evolution of Asteraceae family and artemisinin biosynthesis.</title>
        <authorList>
            <person name="Shen Q."/>
            <person name="Zhang L."/>
            <person name="Liao Z."/>
            <person name="Wang S."/>
            <person name="Yan T."/>
            <person name="Shi P."/>
            <person name="Liu M."/>
            <person name="Fu X."/>
            <person name="Pan Q."/>
            <person name="Wang Y."/>
            <person name="Lv Z."/>
            <person name="Lu X."/>
            <person name="Zhang F."/>
            <person name="Jiang W."/>
            <person name="Ma Y."/>
            <person name="Chen M."/>
            <person name="Hao X."/>
            <person name="Li L."/>
            <person name="Tang Y."/>
            <person name="Lv G."/>
            <person name="Zhou Y."/>
            <person name="Sun X."/>
            <person name="Brodelius P.E."/>
            <person name="Rose J.K.C."/>
            <person name="Tang K."/>
        </authorList>
    </citation>
    <scope>NUCLEOTIDE SEQUENCE [LARGE SCALE GENOMIC DNA]</scope>
    <source>
        <strain evidence="4">cv. Huhao1</strain>
        <tissue evidence="3">Leaf</tissue>
    </source>
</reference>
<comment type="similarity">
    <text evidence="1">In the N-terminal section; belongs to the glycosyltransferase 20 family.</text>
</comment>
<keyword evidence="4" id="KW-1185">Reference proteome</keyword>
<gene>
    <name evidence="3" type="ORF">CTI12_AA197770</name>
</gene>
<accession>A0A2U1NJX2</accession>
<dbReference type="GO" id="GO:0005829">
    <property type="term" value="C:cytosol"/>
    <property type="evidence" value="ECO:0007669"/>
    <property type="project" value="TreeGrafter"/>
</dbReference>
<dbReference type="InterPro" id="IPR001830">
    <property type="entry name" value="Glyco_trans_20"/>
</dbReference>
<dbReference type="AlphaFoldDB" id="A0A2U1NJX2"/>
<proteinExistence type="inferred from homology"/>
<dbReference type="OrthoDB" id="755951at2759"/>
<dbReference type="Gene3D" id="3.40.50.1000">
    <property type="entry name" value="HAD superfamily/HAD-like"/>
    <property type="match status" value="1"/>
</dbReference>
<evidence type="ECO:0000256" key="2">
    <source>
        <dbReference type="ARBA" id="ARBA00006330"/>
    </source>
</evidence>
<comment type="similarity">
    <text evidence="2">In the C-terminal section; belongs to the trehalose phosphatase family.</text>
</comment>
<dbReference type="STRING" id="35608.A0A2U1NJX2"/>
<dbReference type="GO" id="GO:0005992">
    <property type="term" value="P:trehalose biosynthetic process"/>
    <property type="evidence" value="ECO:0007669"/>
    <property type="project" value="InterPro"/>
</dbReference>
<evidence type="ECO:0000256" key="1">
    <source>
        <dbReference type="ARBA" id="ARBA00005409"/>
    </source>
</evidence>
<evidence type="ECO:0000313" key="3">
    <source>
        <dbReference type="EMBL" id="PWA73809.1"/>
    </source>
</evidence>
<sequence length="222" mass="24869">MLLHIPRNTRYVFRDQEIHLQQRQELMAFSHKVWFKARGSGAVIQEPWFKGCGSEENINNLQKLILAVLANLSTQVLLPHDLTRECATSPSDEGVSNGVVVESTIASMQTKEKSFDFMLCIGDDQSDENIFERILSSVVSLLLQGIAKLYSCTVSQNPTMAKYFLDDTVDEIKMLHGLEAASSKVLKSAVLRKDPCHFVMKISRVKQFLQEGSDSKKEGVCG</sequence>
<dbReference type="GO" id="GO:0004805">
    <property type="term" value="F:trehalose-phosphatase activity"/>
    <property type="evidence" value="ECO:0007669"/>
    <property type="project" value="TreeGrafter"/>
</dbReference>